<dbReference type="Pfam" id="PF13472">
    <property type="entry name" value="Lipase_GDSL_2"/>
    <property type="match status" value="1"/>
</dbReference>
<dbReference type="PANTHER" id="PTHR30383">
    <property type="entry name" value="THIOESTERASE 1/PROTEASE 1/LYSOPHOSPHOLIPASE L1"/>
    <property type="match status" value="1"/>
</dbReference>
<dbReference type="InterPro" id="IPR036514">
    <property type="entry name" value="SGNH_hydro_sf"/>
</dbReference>
<feature type="domain" description="SGNH hydrolase-type esterase" evidence="2">
    <location>
        <begin position="68"/>
        <end position="264"/>
    </location>
</feature>
<dbReference type="Gene3D" id="3.40.50.1110">
    <property type="entry name" value="SGNH hydrolase"/>
    <property type="match status" value="1"/>
</dbReference>
<dbReference type="Proteomes" id="UP000558113">
    <property type="component" value="Unassembled WGS sequence"/>
</dbReference>
<name>A0A7X4YKI7_9BACL</name>
<keyword evidence="1" id="KW-0472">Membrane</keyword>
<comment type="caution">
    <text evidence="3">The sequence shown here is derived from an EMBL/GenBank/DDBJ whole genome shotgun (WGS) entry which is preliminary data.</text>
</comment>
<evidence type="ECO:0000256" key="1">
    <source>
        <dbReference type="SAM" id="Phobius"/>
    </source>
</evidence>
<dbReference type="AlphaFoldDB" id="A0A7X4YKI7"/>
<evidence type="ECO:0000259" key="2">
    <source>
        <dbReference type="Pfam" id="PF13472"/>
    </source>
</evidence>
<gene>
    <name evidence="3" type="ORF">GT003_03095</name>
</gene>
<proteinExistence type="predicted"/>
<organism evidence="3 4">
    <name type="scientific">Paenibacillus sacheonensis</name>
    <dbReference type="NCBI Taxonomy" id="742054"/>
    <lineage>
        <taxon>Bacteria</taxon>
        <taxon>Bacillati</taxon>
        <taxon>Bacillota</taxon>
        <taxon>Bacilli</taxon>
        <taxon>Bacillales</taxon>
        <taxon>Paenibacillaceae</taxon>
        <taxon>Paenibacillus</taxon>
    </lineage>
</organism>
<dbReference type="InterPro" id="IPR013830">
    <property type="entry name" value="SGNH_hydro"/>
</dbReference>
<dbReference type="SUPFAM" id="SSF52266">
    <property type="entry name" value="SGNH hydrolase"/>
    <property type="match status" value="1"/>
</dbReference>
<dbReference type="RefSeq" id="WP_161694339.1">
    <property type="nucleotide sequence ID" value="NZ_JAAAMU010000002.1"/>
</dbReference>
<evidence type="ECO:0000313" key="4">
    <source>
        <dbReference type="Proteomes" id="UP000558113"/>
    </source>
</evidence>
<dbReference type="EMBL" id="JAAAMU010000002">
    <property type="protein sequence ID" value="NBC67977.1"/>
    <property type="molecule type" value="Genomic_DNA"/>
</dbReference>
<dbReference type="GO" id="GO:0004622">
    <property type="term" value="F:phosphatidylcholine lysophospholipase activity"/>
    <property type="evidence" value="ECO:0007669"/>
    <property type="project" value="TreeGrafter"/>
</dbReference>
<evidence type="ECO:0000313" key="3">
    <source>
        <dbReference type="EMBL" id="NBC67977.1"/>
    </source>
</evidence>
<dbReference type="InterPro" id="IPR051532">
    <property type="entry name" value="Ester_Hydrolysis_Enzymes"/>
</dbReference>
<keyword evidence="1" id="KW-0812">Transmembrane</keyword>
<dbReference type="PANTHER" id="PTHR30383:SF27">
    <property type="entry name" value="SPORE GERMINATION LIPASE LIPC"/>
    <property type="match status" value="1"/>
</dbReference>
<sequence length="275" mass="29895">MRTLSSGSLWKLIGLSAVISTLLLLAGFGYAVKDMLHPKGEAFEGTAAVPALPASGKLSEAKEISITAIGDSLTKGTGDATGEGYVKQTIALLAKKYPDADVRLNNNLAVNGLKAERLVRLLETDKGYRYALMQSNVILFTIGGNDLFQIAAGSSANKKADELDLNKLKAELPQGLNQLAKVTKLLHDINPNAHVVYVGLYNPFYDIPDFRAGSLQIQAWNEQAYALLHQYGNMSMVPTFDLFEQTIGRYLSSDHFHPNHIGYAQIASRIAQSLE</sequence>
<accession>A0A7X4YKI7</accession>
<keyword evidence="4" id="KW-1185">Reference proteome</keyword>
<feature type="transmembrane region" description="Helical" evidence="1">
    <location>
        <begin position="12"/>
        <end position="32"/>
    </location>
</feature>
<protein>
    <submittedName>
        <fullName evidence="3">GDSL family lipase</fullName>
    </submittedName>
</protein>
<keyword evidence="1" id="KW-1133">Transmembrane helix</keyword>
<dbReference type="OrthoDB" id="252349at2"/>
<reference evidence="3 4" key="1">
    <citation type="submission" date="2020-01" db="EMBL/GenBank/DDBJ databases">
        <title>Paenibacillus soybeanensis sp. nov. isolated from the nodules of soybean (Glycine max(L.) Merr).</title>
        <authorList>
            <person name="Wang H."/>
        </authorList>
    </citation>
    <scope>NUCLEOTIDE SEQUENCE [LARGE SCALE GENOMIC DNA]</scope>
    <source>
        <strain evidence="3 4">DSM 23054</strain>
    </source>
</reference>